<evidence type="ECO:0000313" key="16">
    <source>
        <dbReference type="Proteomes" id="UP000190837"/>
    </source>
</evidence>
<dbReference type="Gene3D" id="3.40.50.620">
    <property type="entry name" value="HUPs"/>
    <property type="match status" value="1"/>
</dbReference>
<gene>
    <name evidence="9" type="primary">glnS</name>
    <name evidence="15" type="ORF">CHUV0807_1924</name>
</gene>
<dbReference type="FunFam" id="1.10.1160.10:FF:000001">
    <property type="entry name" value="Glutamine--tRNA ligase"/>
    <property type="match status" value="1"/>
</dbReference>
<keyword evidence="4 9" id="KW-0547">Nucleotide-binding</keyword>
<dbReference type="Gene3D" id="3.90.800.10">
    <property type="entry name" value="Glutamyl-tRNA Synthetase, Domain 3"/>
    <property type="match status" value="1"/>
</dbReference>
<feature type="domain" description="Glutamyl/glutaminyl-tRNA synthetase class Ib catalytic" evidence="12">
    <location>
        <begin position="28"/>
        <end position="336"/>
    </location>
</feature>
<accession>A0A1C3H5S0</accession>
<dbReference type="InterPro" id="IPR020058">
    <property type="entry name" value="Glu/Gln-tRNA-synth_Ib_cat-dom"/>
</dbReference>
<evidence type="ECO:0000256" key="10">
    <source>
        <dbReference type="RuleBase" id="RU363037"/>
    </source>
</evidence>
<dbReference type="EC" id="6.1.1.18" evidence="9"/>
<proteinExistence type="inferred from homology"/>
<dbReference type="Pfam" id="PF00749">
    <property type="entry name" value="tRNA-synt_1c"/>
    <property type="match status" value="1"/>
</dbReference>
<dbReference type="GO" id="GO:0005829">
    <property type="term" value="C:cytosol"/>
    <property type="evidence" value="ECO:0007669"/>
    <property type="project" value="TreeGrafter"/>
</dbReference>
<dbReference type="NCBIfam" id="TIGR00440">
    <property type="entry name" value="glnS"/>
    <property type="match status" value="1"/>
</dbReference>
<feature type="binding site" evidence="9">
    <location>
        <position position="211"/>
    </location>
    <ligand>
        <name>L-glutamine</name>
        <dbReference type="ChEBI" id="CHEBI:58359"/>
    </ligand>
</feature>
<feature type="compositionally biased region" description="Basic and acidic residues" evidence="11">
    <location>
        <begin position="361"/>
        <end position="372"/>
    </location>
</feature>
<dbReference type="HAMAP" id="MF_00126">
    <property type="entry name" value="Gln_tRNA_synth"/>
    <property type="match status" value="1"/>
</dbReference>
<dbReference type="Gene3D" id="2.40.240.10">
    <property type="entry name" value="Ribosomal Protein L25, Chain P"/>
    <property type="match status" value="2"/>
</dbReference>
<feature type="short sequence motif" description="'KMSKS' region" evidence="9">
    <location>
        <begin position="267"/>
        <end position="271"/>
    </location>
</feature>
<dbReference type="GO" id="GO:0006424">
    <property type="term" value="P:glutamyl-tRNA aminoacylation"/>
    <property type="evidence" value="ECO:0007669"/>
    <property type="project" value="UniProtKB-UniRule"/>
</dbReference>
<evidence type="ECO:0000256" key="5">
    <source>
        <dbReference type="ARBA" id="ARBA00022840"/>
    </source>
</evidence>
<evidence type="ECO:0000256" key="1">
    <source>
        <dbReference type="ARBA" id="ARBA00005594"/>
    </source>
</evidence>
<dbReference type="InterPro" id="IPR000924">
    <property type="entry name" value="Glu/Gln-tRNA-synth"/>
</dbReference>
<evidence type="ECO:0000256" key="8">
    <source>
        <dbReference type="ARBA" id="ARBA00048270"/>
    </source>
</evidence>
<evidence type="ECO:0000256" key="9">
    <source>
        <dbReference type="HAMAP-Rule" id="MF_00126"/>
    </source>
</evidence>
<comment type="subcellular location">
    <subcellularLocation>
        <location evidence="9">Cytoplasm</location>
    </subcellularLocation>
</comment>
<feature type="short sequence motif" description="'HIGH' region" evidence="9">
    <location>
        <begin position="34"/>
        <end position="44"/>
    </location>
</feature>
<dbReference type="NCBIfam" id="NF011291">
    <property type="entry name" value="PRK14703.1"/>
    <property type="match status" value="1"/>
</dbReference>
<sequence>MSQTPEAANFIKNIIEEDLKNGKNGGNVITRFPPEPNGYLHLGHVKSICLNFDMAERFNGYCNLRFDDTNPEKENEEYMASIKRDVHWLGFDWKHLNHASDYFPQLLDYAWQLIDKGLAYVDSQSAEDIRVNRGTLTEPGKNSPYRERSIAENRTLFQEMVDGKHPDGSHVLRAKIDMASPNINLRDPVIYRIRHAAHFHAGDSWKVYPMYDYTHCLSDMLENITHSLCTLEFEDHRPLYDWVLNVLETPCHPQQIEFARLSLEYTVLSKRRLIQLVTEKHVNGWDDPRMPTIAGMRRRGIPAGALREFCRKIGISKADGTIAIEYFESTIRDYLNEHAARRMTVVRPLKVTLTSLPDDHEEHYDLANHPQDESQGSRSVPFSNTLYIESDDISEDPPKKWKRLAPGQAVRLRGSYVITCDEIIKDAAGNITELRCHHDPDTLGKNPEGYKANGVIHWVSAKHALDCEIRNYDRLFSQANPMEAENFLDTINPQSLTIITGAKTEPAAPAEAGTVYQFERLGYYAVDPDSTADKPVFNRTVELRDGFK</sequence>
<dbReference type="Gene3D" id="1.10.1160.10">
    <property type="entry name" value="Glutamyl-trna Synthetase, Domain 2"/>
    <property type="match status" value="1"/>
</dbReference>
<dbReference type="InterPro" id="IPR001412">
    <property type="entry name" value="aa-tRNA-synth_I_CS"/>
</dbReference>
<dbReference type="SUPFAM" id="SSF52374">
    <property type="entry name" value="Nucleotidylyl transferase"/>
    <property type="match status" value="1"/>
</dbReference>
<feature type="binding site" evidence="9">
    <location>
        <begin position="260"/>
        <end position="261"/>
    </location>
    <ligand>
        <name>ATP</name>
        <dbReference type="ChEBI" id="CHEBI:30616"/>
    </ligand>
</feature>
<comment type="subunit">
    <text evidence="9">Monomer.</text>
</comment>
<dbReference type="GO" id="GO:0004819">
    <property type="term" value="F:glutamine-tRNA ligase activity"/>
    <property type="evidence" value="ECO:0007669"/>
    <property type="project" value="UniProtKB-UniRule"/>
</dbReference>
<dbReference type="Pfam" id="PF03950">
    <property type="entry name" value="tRNA-synt_1c_C"/>
    <property type="match status" value="1"/>
</dbReference>
<dbReference type="InterPro" id="IPR014729">
    <property type="entry name" value="Rossmann-like_a/b/a_fold"/>
</dbReference>
<evidence type="ECO:0000313" key="15">
    <source>
        <dbReference type="EMBL" id="SAM68445.1"/>
    </source>
</evidence>
<keyword evidence="2 9" id="KW-0963">Cytoplasm</keyword>
<comment type="catalytic activity">
    <reaction evidence="8 9">
        <text>tRNA(Gln) + L-glutamine + ATP = L-glutaminyl-tRNA(Gln) + AMP + diphosphate</text>
        <dbReference type="Rhea" id="RHEA:20121"/>
        <dbReference type="Rhea" id="RHEA-COMP:9662"/>
        <dbReference type="Rhea" id="RHEA-COMP:9681"/>
        <dbReference type="ChEBI" id="CHEBI:30616"/>
        <dbReference type="ChEBI" id="CHEBI:33019"/>
        <dbReference type="ChEBI" id="CHEBI:58359"/>
        <dbReference type="ChEBI" id="CHEBI:78442"/>
        <dbReference type="ChEBI" id="CHEBI:78521"/>
        <dbReference type="ChEBI" id="CHEBI:456215"/>
        <dbReference type="EC" id="6.1.1.18"/>
    </reaction>
</comment>
<feature type="domain" description="Glutamyl/glutaminyl-tRNA synthetase class Ib anti-codon binding" evidence="13">
    <location>
        <begin position="339"/>
        <end position="439"/>
    </location>
</feature>
<evidence type="ECO:0000256" key="3">
    <source>
        <dbReference type="ARBA" id="ARBA00022598"/>
    </source>
</evidence>
<feature type="binding site" evidence="9">
    <location>
        <position position="67"/>
    </location>
    <ligand>
        <name>L-glutamine</name>
        <dbReference type="ChEBI" id="CHEBI:58359"/>
    </ligand>
</feature>
<keyword evidence="3 9" id="KW-0436">Ligase</keyword>
<dbReference type="RefSeq" id="WP_079541534.1">
    <property type="nucleotide sequence ID" value="NZ_FKLO01000065.1"/>
</dbReference>
<dbReference type="GO" id="GO:0005524">
    <property type="term" value="F:ATP binding"/>
    <property type="evidence" value="ECO:0007669"/>
    <property type="project" value="UniProtKB-UniRule"/>
</dbReference>
<evidence type="ECO:0000259" key="12">
    <source>
        <dbReference type="Pfam" id="PF00749"/>
    </source>
</evidence>
<dbReference type="FunFam" id="3.90.800.10:FF:000001">
    <property type="entry name" value="Glutamine--tRNA ligase"/>
    <property type="match status" value="1"/>
</dbReference>
<keyword evidence="5 9" id="KW-0067">ATP-binding</keyword>
<dbReference type="InterPro" id="IPR020056">
    <property type="entry name" value="Rbsml_bL25/Gln-tRNA_synth_N"/>
</dbReference>
<dbReference type="SUPFAM" id="SSF50715">
    <property type="entry name" value="Ribosomal protein L25-like"/>
    <property type="match status" value="1"/>
</dbReference>
<feature type="binding site" evidence="9">
    <location>
        <position position="230"/>
    </location>
    <ligand>
        <name>ATP</name>
        <dbReference type="ChEBI" id="CHEBI:30616"/>
    </ligand>
</feature>
<evidence type="ECO:0000256" key="4">
    <source>
        <dbReference type="ARBA" id="ARBA00022741"/>
    </source>
</evidence>
<dbReference type="InterPro" id="IPR049437">
    <property type="entry name" value="tRNA-synt_1c_C2"/>
</dbReference>
<feature type="region of interest" description="Disordered" evidence="11">
    <location>
        <begin position="361"/>
        <end position="380"/>
    </location>
</feature>
<name>A0A1C3H5S0_9GAMM</name>
<evidence type="ECO:0000259" key="13">
    <source>
        <dbReference type="Pfam" id="PF03950"/>
    </source>
</evidence>
<dbReference type="FunFam" id="3.40.50.620:FF:000037">
    <property type="entry name" value="Glutamine--tRNA ligase cytoplasmic"/>
    <property type="match status" value="1"/>
</dbReference>
<comment type="similarity">
    <text evidence="1 9 10">Belongs to the class-I aminoacyl-tRNA synthetase family.</text>
</comment>
<feature type="binding site" evidence="9">
    <location>
        <begin position="35"/>
        <end position="37"/>
    </location>
    <ligand>
        <name>ATP</name>
        <dbReference type="ChEBI" id="CHEBI:30616"/>
    </ligand>
</feature>
<dbReference type="InterPro" id="IPR004514">
    <property type="entry name" value="Gln-tRNA-synth"/>
</dbReference>
<reference evidence="16" key="1">
    <citation type="submission" date="2016-04" db="EMBL/GenBank/DDBJ databases">
        <authorList>
            <person name="Tagini F."/>
        </authorList>
    </citation>
    <scope>NUCLEOTIDE SEQUENCE [LARGE SCALE GENOMIC DNA]</scope>
    <source>
        <strain evidence="16">CHUV0807</strain>
    </source>
</reference>
<feature type="domain" description="tRNA synthetases class I (E and Q) anti-codon binding" evidence="14">
    <location>
        <begin position="455"/>
        <end position="527"/>
    </location>
</feature>
<feature type="binding site" evidence="9">
    <location>
        <begin position="268"/>
        <end position="270"/>
    </location>
    <ligand>
        <name>ATP</name>
        <dbReference type="ChEBI" id="CHEBI:30616"/>
    </ligand>
</feature>
<dbReference type="InterPro" id="IPR011035">
    <property type="entry name" value="Ribosomal_bL25/Gln-tRNA_synth"/>
</dbReference>
<keyword evidence="6 9" id="KW-0648">Protein biosynthesis</keyword>
<organism evidence="15 16">
    <name type="scientific">Cardiobacterium hominis</name>
    <dbReference type="NCBI Taxonomy" id="2718"/>
    <lineage>
        <taxon>Bacteria</taxon>
        <taxon>Pseudomonadati</taxon>
        <taxon>Pseudomonadota</taxon>
        <taxon>Gammaproteobacteria</taxon>
        <taxon>Cardiobacteriales</taxon>
        <taxon>Cardiobacteriaceae</taxon>
        <taxon>Cardiobacterium</taxon>
    </lineage>
</organism>
<dbReference type="InterPro" id="IPR050132">
    <property type="entry name" value="Gln/Glu-tRNA_Ligase"/>
</dbReference>
<dbReference type="InterPro" id="IPR020061">
    <property type="entry name" value="Glu_tRNA_lig_a-bdl"/>
</dbReference>
<evidence type="ECO:0000256" key="6">
    <source>
        <dbReference type="ARBA" id="ARBA00022917"/>
    </source>
</evidence>
<dbReference type="PRINTS" id="PR00987">
    <property type="entry name" value="TRNASYNTHGLU"/>
</dbReference>
<evidence type="ECO:0000256" key="11">
    <source>
        <dbReference type="SAM" id="MobiDB-lite"/>
    </source>
</evidence>
<protein>
    <recommendedName>
        <fullName evidence="9">Glutamine--tRNA ligase</fullName>
        <ecNumber evidence="9">6.1.1.18</ecNumber>
    </recommendedName>
    <alternativeName>
        <fullName evidence="9">Glutaminyl-tRNA synthetase</fullName>
        <shortName evidence="9">GlnRS</shortName>
    </alternativeName>
</protein>
<dbReference type="Proteomes" id="UP000190837">
    <property type="component" value="Unassembled WGS sequence"/>
</dbReference>
<dbReference type="InterPro" id="IPR022861">
    <property type="entry name" value="Gln_tRNA_ligase_bac"/>
</dbReference>
<evidence type="ECO:0000256" key="7">
    <source>
        <dbReference type="ARBA" id="ARBA00023146"/>
    </source>
</evidence>
<dbReference type="PROSITE" id="PS00178">
    <property type="entry name" value="AA_TRNA_LIGASE_I"/>
    <property type="match status" value="1"/>
</dbReference>
<dbReference type="PANTHER" id="PTHR43097:SF5">
    <property type="entry name" value="GLUTAMATE--TRNA LIGASE"/>
    <property type="match status" value="1"/>
</dbReference>
<dbReference type="InterPro" id="IPR020059">
    <property type="entry name" value="Glu/Gln-tRNA-synth_Ib_codon-bd"/>
</dbReference>
<evidence type="ECO:0000256" key="2">
    <source>
        <dbReference type="ARBA" id="ARBA00022490"/>
    </source>
</evidence>
<dbReference type="PANTHER" id="PTHR43097">
    <property type="entry name" value="GLUTAMINE-TRNA LIGASE"/>
    <property type="match status" value="1"/>
</dbReference>
<dbReference type="Pfam" id="PF20974">
    <property type="entry name" value="tRNA-synt_1c_C2"/>
    <property type="match status" value="1"/>
</dbReference>
<keyword evidence="7 9" id="KW-0030">Aminoacyl-tRNA synthetase</keyword>
<comment type="caution">
    <text evidence="9">Lacks conserved residue(s) required for the propagation of feature annotation.</text>
</comment>
<evidence type="ECO:0000259" key="14">
    <source>
        <dbReference type="Pfam" id="PF20974"/>
    </source>
</evidence>
<dbReference type="AlphaFoldDB" id="A0A1C3H5S0"/>
<dbReference type="GO" id="GO:0006425">
    <property type="term" value="P:glutaminyl-tRNA aminoacylation"/>
    <property type="evidence" value="ECO:0007669"/>
    <property type="project" value="UniProtKB-UniRule"/>
</dbReference>
<dbReference type="EMBL" id="FKLO01000065">
    <property type="protein sequence ID" value="SAM68445.1"/>
    <property type="molecule type" value="Genomic_DNA"/>
</dbReference>